<evidence type="ECO:0000313" key="1">
    <source>
        <dbReference type="EMBL" id="MCC9293496.1"/>
    </source>
</evidence>
<name>A0ABS8N132_9CLOT</name>
<gene>
    <name evidence="1" type="ORF">LN736_01215</name>
</gene>
<proteinExistence type="predicted"/>
<organism evidence="1 2">
    <name type="scientific">Clostridium aromativorans</name>
    <dbReference type="NCBI Taxonomy" id="2836848"/>
    <lineage>
        <taxon>Bacteria</taxon>
        <taxon>Bacillati</taxon>
        <taxon>Bacillota</taxon>
        <taxon>Clostridia</taxon>
        <taxon>Eubacteriales</taxon>
        <taxon>Clostridiaceae</taxon>
        <taxon>Clostridium</taxon>
    </lineage>
</organism>
<dbReference type="RefSeq" id="WP_229980502.1">
    <property type="nucleotide sequence ID" value="NZ_JAJJPB010000001.1"/>
</dbReference>
<accession>A0ABS8N132</accession>
<sequence>MDERLGIKNAKKFNYIITPAAPLEKQIKFEDIIDAWKLFIGGLGSLLKNAAILKEYISEFEKVENE</sequence>
<keyword evidence="2" id="KW-1185">Reference proteome</keyword>
<dbReference type="EMBL" id="JAJJPB010000001">
    <property type="protein sequence ID" value="MCC9293496.1"/>
    <property type="molecule type" value="Genomic_DNA"/>
</dbReference>
<evidence type="ECO:0000313" key="2">
    <source>
        <dbReference type="Proteomes" id="UP001165422"/>
    </source>
</evidence>
<reference evidence="1" key="1">
    <citation type="submission" date="2021-11" db="EMBL/GenBank/DDBJ databases">
        <authorList>
            <person name="Qingchun L."/>
            <person name="Dong Z."/>
            <person name="Zongwei Q."/>
            <person name="Jia Z."/>
            <person name="Duotao L."/>
        </authorList>
    </citation>
    <scope>NUCLEOTIDE SEQUENCE</scope>
    <source>
        <strain evidence="1">WLY-B-L2</strain>
    </source>
</reference>
<protein>
    <submittedName>
        <fullName evidence="1">Uncharacterized protein</fullName>
    </submittedName>
</protein>
<comment type="caution">
    <text evidence="1">The sequence shown here is derived from an EMBL/GenBank/DDBJ whole genome shotgun (WGS) entry which is preliminary data.</text>
</comment>
<dbReference type="Proteomes" id="UP001165422">
    <property type="component" value="Unassembled WGS sequence"/>
</dbReference>